<proteinExistence type="inferred from homology"/>
<evidence type="ECO:0000259" key="4">
    <source>
        <dbReference type="Pfam" id="PF03065"/>
    </source>
</evidence>
<dbReference type="InterPro" id="IPR052046">
    <property type="entry name" value="GH57_Enzymes"/>
</dbReference>
<dbReference type="SUPFAM" id="SSF88713">
    <property type="entry name" value="Glycoside hydrolase/deacetylase"/>
    <property type="match status" value="1"/>
</dbReference>
<dbReference type="Gene3D" id="3.20.110.10">
    <property type="entry name" value="Glycoside hydrolase 38, N terminal domain"/>
    <property type="match status" value="1"/>
</dbReference>
<dbReference type="EMBL" id="JAEMHM010000019">
    <property type="protein sequence ID" value="MBJ6727071.1"/>
    <property type="molecule type" value="Genomic_DNA"/>
</dbReference>
<keyword evidence="2 3" id="KW-0119">Carbohydrate metabolism</keyword>
<dbReference type="PANTHER" id="PTHR36306">
    <property type="entry name" value="ALPHA-AMYLASE-RELATED-RELATED"/>
    <property type="match status" value="1"/>
</dbReference>
<evidence type="ECO:0000256" key="1">
    <source>
        <dbReference type="ARBA" id="ARBA00006821"/>
    </source>
</evidence>
<evidence type="ECO:0000313" key="5">
    <source>
        <dbReference type="EMBL" id="MBJ6727071.1"/>
    </source>
</evidence>
<gene>
    <name evidence="5" type="ORF">JFN93_20355</name>
</gene>
<dbReference type="InterPro" id="IPR011330">
    <property type="entry name" value="Glyco_hydro/deAcase_b/a-brl"/>
</dbReference>
<keyword evidence="6" id="KW-1185">Reference proteome</keyword>
<dbReference type="PANTHER" id="PTHR36306:SF1">
    <property type="entry name" value="ALPHA-AMYLASE-RELATED"/>
    <property type="match status" value="1"/>
</dbReference>
<reference evidence="5" key="1">
    <citation type="submission" date="2020-12" db="EMBL/GenBank/DDBJ databases">
        <title>Geomonas sp. Red875, isolated from river sediment.</title>
        <authorList>
            <person name="Xu Z."/>
            <person name="Zhang Z."/>
            <person name="Masuda Y."/>
            <person name="Itoh H."/>
            <person name="Senoo K."/>
        </authorList>
    </citation>
    <scope>NUCLEOTIDE SEQUENCE</scope>
    <source>
        <strain evidence="5">Red875</strain>
    </source>
</reference>
<evidence type="ECO:0000256" key="2">
    <source>
        <dbReference type="ARBA" id="ARBA00023277"/>
    </source>
</evidence>
<evidence type="ECO:0000313" key="6">
    <source>
        <dbReference type="Proteomes" id="UP000636888"/>
    </source>
</evidence>
<dbReference type="GO" id="GO:0016787">
    <property type="term" value="F:hydrolase activity"/>
    <property type="evidence" value="ECO:0007669"/>
    <property type="project" value="UniProtKB-KW"/>
</dbReference>
<keyword evidence="5" id="KW-0378">Hydrolase</keyword>
<evidence type="ECO:0000256" key="3">
    <source>
        <dbReference type="RuleBase" id="RU361196"/>
    </source>
</evidence>
<dbReference type="InterPro" id="IPR004300">
    <property type="entry name" value="Glyco_hydro_57_N"/>
</dbReference>
<dbReference type="InterPro" id="IPR027291">
    <property type="entry name" value="Glyco_hydro_38_N_sf"/>
</dbReference>
<dbReference type="Pfam" id="PF03065">
    <property type="entry name" value="Glyco_hydro_57"/>
    <property type="match status" value="1"/>
</dbReference>
<comment type="similarity">
    <text evidence="1 3">Belongs to the glycosyl hydrolase 57 family.</text>
</comment>
<organism evidence="5 6">
    <name type="scientific">Geomesophilobacter sediminis</name>
    <dbReference type="NCBI Taxonomy" id="2798584"/>
    <lineage>
        <taxon>Bacteria</taxon>
        <taxon>Pseudomonadati</taxon>
        <taxon>Thermodesulfobacteriota</taxon>
        <taxon>Desulfuromonadia</taxon>
        <taxon>Geobacterales</taxon>
        <taxon>Geobacteraceae</taxon>
        <taxon>Geomesophilobacter</taxon>
    </lineage>
</organism>
<comment type="caution">
    <text evidence="5">The sequence shown here is derived from an EMBL/GenBank/DDBJ whole genome shotgun (WGS) entry which is preliminary data.</text>
</comment>
<dbReference type="Proteomes" id="UP000636888">
    <property type="component" value="Unassembled WGS sequence"/>
</dbReference>
<protein>
    <submittedName>
        <fullName evidence="5">Glycoside hydrolase</fullName>
    </submittedName>
</protein>
<sequence length="727" mass="81943">MAEPLYVSFLWHMHQPYYKDPVEGEYLLPWTYLHGIKDYYDMPAIVEATEGARATFNLVPSLLEQLLEYASGTASDPFLTLAARPPADLDDEERLFILENFFSANRQRMIEPHPRYLELYCLAGGGSGVPLKDRLHTLRPQDFLDLQVWFFLTWTGEMARRRFPVFAELIAKGKNYTEQDKALLLATQRTLLGEIVPLYRRLAEEGKVELSVTPYFHPILPLLCDTGAARTALPKINLPMFPFRHPEDARAQISRAIALFQELFGVKPKGMWPSEGSVSDEALCLMAECGIGWAASDEWVLAHSLAGGIGKERDHLYRPYQFQRDGHELALFFRDHALSDAISFTYSQWETQRAAADFLGRLKEILRHCHAPRVASIIMDGENAWEYFEGNGLPFLSRVYSALSETHGLVPATFSEALERIPERRPLHHIHPGSWINANYAIWIGHPEENTAWDHLARARQAAVAASPEVARILAGGDDGDETAQLVCTSLYAAEGSDWFWWYGDDHFSHHAGTFDLLFRRHLMNVYRLLDLEVPRELFAPIKKLLPAGFIREPAALITPALTGTVTDYFKWLAAGLYDLSKRSSTMHAGESLLQSLYYGFDLEFFYFRIDGVQPLDRILGAADVFTLNLIAGLEFRADLVGGAMSAELLQKEDGVWRPSGAKVRYCVVRVAEVAVPLAVLGLAPGDRLFAQFTLSRAGELLGRWPLDAPLLLDYAGPELEAETWLI</sequence>
<dbReference type="CDD" id="cd10796">
    <property type="entry name" value="GH57N_APU"/>
    <property type="match status" value="1"/>
</dbReference>
<accession>A0A8J7S9V0</accession>
<dbReference type="AlphaFoldDB" id="A0A8J7S9V0"/>
<feature type="domain" description="Glycoside hydrolase family 57 N-terminal" evidence="4">
    <location>
        <begin position="8"/>
        <end position="424"/>
    </location>
</feature>
<name>A0A8J7S9V0_9BACT</name>
<dbReference type="GO" id="GO:0005975">
    <property type="term" value="P:carbohydrate metabolic process"/>
    <property type="evidence" value="ECO:0007669"/>
    <property type="project" value="InterPro"/>
</dbReference>
<dbReference type="RefSeq" id="WP_199385987.1">
    <property type="nucleotide sequence ID" value="NZ_JAEMHM010000019.1"/>
</dbReference>